<keyword evidence="2" id="KW-0812">Transmembrane</keyword>
<proteinExistence type="inferred from homology"/>
<dbReference type="GO" id="GO:0016020">
    <property type="term" value="C:membrane"/>
    <property type="evidence" value="ECO:0007669"/>
    <property type="project" value="InterPro"/>
</dbReference>
<feature type="transmembrane region" description="Helical" evidence="2">
    <location>
        <begin position="108"/>
        <end position="133"/>
    </location>
</feature>
<dbReference type="InterPro" id="IPR002528">
    <property type="entry name" value="MATE_fam"/>
</dbReference>
<dbReference type="AlphaFoldDB" id="A0A8T0REM4"/>
<protein>
    <recommendedName>
        <fullName evidence="5">Protein DETOXIFICATION</fullName>
    </recommendedName>
</protein>
<organism evidence="3 4">
    <name type="scientific">Panicum virgatum</name>
    <name type="common">Blackwell switchgrass</name>
    <dbReference type="NCBI Taxonomy" id="38727"/>
    <lineage>
        <taxon>Eukaryota</taxon>
        <taxon>Viridiplantae</taxon>
        <taxon>Streptophyta</taxon>
        <taxon>Embryophyta</taxon>
        <taxon>Tracheophyta</taxon>
        <taxon>Spermatophyta</taxon>
        <taxon>Magnoliopsida</taxon>
        <taxon>Liliopsida</taxon>
        <taxon>Poales</taxon>
        <taxon>Poaceae</taxon>
        <taxon>PACMAD clade</taxon>
        <taxon>Panicoideae</taxon>
        <taxon>Panicodae</taxon>
        <taxon>Paniceae</taxon>
        <taxon>Panicinae</taxon>
        <taxon>Panicum</taxon>
        <taxon>Panicum sect. Hiantes</taxon>
    </lineage>
</organism>
<evidence type="ECO:0008006" key="5">
    <source>
        <dbReference type="Google" id="ProtNLM"/>
    </source>
</evidence>
<evidence type="ECO:0000256" key="1">
    <source>
        <dbReference type="ARBA" id="ARBA00010199"/>
    </source>
</evidence>
<dbReference type="Proteomes" id="UP000823388">
    <property type="component" value="Chromosome 6K"/>
</dbReference>
<name>A0A8T0REM4_PANVG</name>
<reference evidence="3" key="1">
    <citation type="submission" date="2020-05" db="EMBL/GenBank/DDBJ databases">
        <title>WGS assembly of Panicum virgatum.</title>
        <authorList>
            <person name="Lovell J.T."/>
            <person name="Jenkins J."/>
            <person name="Shu S."/>
            <person name="Juenger T.E."/>
            <person name="Schmutz J."/>
        </authorList>
    </citation>
    <scope>NUCLEOTIDE SEQUENCE</scope>
    <source>
        <strain evidence="3">AP13</strain>
    </source>
</reference>
<gene>
    <name evidence="3" type="ORF">PVAP13_6KG298300</name>
</gene>
<comment type="similarity">
    <text evidence="1">Belongs to the multi antimicrobial extrusion (MATE) (TC 2.A.66.1) family.</text>
</comment>
<feature type="transmembrane region" description="Helical" evidence="2">
    <location>
        <begin position="173"/>
        <end position="196"/>
    </location>
</feature>
<keyword evidence="2" id="KW-1133">Transmembrane helix</keyword>
<sequence length="261" mass="28052">MATEEPLLGGTAAGSKHGGGEEESLVWAEVKRQLYLAGPLVPGYLLQYVIQLMSLMFVGHLLRHRHRLQLAASHHAGLGGMATSLETLCGQAFGAKQHRLLGVHKQRAMLVLVLVSVPVAAMWGYTGEILAWFGQDLEIVAAAAAGYIRGLILVLLVNGPLNCHMRFLQAQNIVVPVMLGSGATTLAHQLVCWLLVRALGLGSAGAALAIAVSYAANLCFLALYVRLSPRCRSTWTGFSREAFRGIPAFFRLAVPSAMMVW</sequence>
<dbReference type="EMBL" id="CM029047">
    <property type="protein sequence ID" value="KAG2584341.1"/>
    <property type="molecule type" value="Genomic_DNA"/>
</dbReference>
<keyword evidence="2" id="KW-0472">Membrane</keyword>
<dbReference type="GO" id="GO:0042910">
    <property type="term" value="F:xenobiotic transmembrane transporter activity"/>
    <property type="evidence" value="ECO:0007669"/>
    <property type="project" value="InterPro"/>
</dbReference>
<evidence type="ECO:0000256" key="2">
    <source>
        <dbReference type="SAM" id="Phobius"/>
    </source>
</evidence>
<comment type="caution">
    <text evidence="3">The sequence shown here is derived from an EMBL/GenBank/DDBJ whole genome shotgun (WGS) entry which is preliminary data.</text>
</comment>
<dbReference type="GO" id="GO:0015297">
    <property type="term" value="F:antiporter activity"/>
    <property type="evidence" value="ECO:0007669"/>
    <property type="project" value="InterPro"/>
</dbReference>
<accession>A0A8T0REM4</accession>
<dbReference type="PANTHER" id="PTHR11206">
    <property type="entry name" value="MULTIDRUG RESISTANCE PROTEIN"/>
    <property type="match status" value="1"/>
</dbReference>
<keyword evidence="4" id="KW-1185">Reference proteome</keyword>
<feature type="transmembrane region" description="Helical" evidence="2">
    <location>
        <begin position="44"/>
        <end position="62"/>
    </location>
</feature>
<evidence type="ECO:0000313" key="4">
    <source>
        <dbReference type="Proteomes" id="UP000823388"/>
    </source>
</evidence>
<dbReference type="Pfam" id="PF01554">
    <property type="entry name" value="MatE"/>
    <property type="match status" value="1"/>
</dbReference>
<evidence type="ECO:0000313" key="3">
    <source>
        <dbReference type="EMBL" id="KAG2584341.1"/>
    </source>
</evidence>
<feature type="transmembrane region" description="Helical" evidence="2">
    <location>
        <begin position="202"/>
        <end position="225"/>
    </location>
</feature>
<feature type="transmembrane region" description="Helical" evidence="2">
    <location>
        <begin position="139"/>
        <end position="161"/>
    </location>
</feature>